<feature type="transmembrane region" description="Helical" evidence="1">
    <location>
        <begin position="47"/>
        <end position="64"/>
    </location>
</feature>
<keyword evidence="1" id="KW-0472">Membrane</keyword>
<keyword evidence="1" id="KW-0812">Transmembrane</keyword>
<evidence type="ECO:0000313" key="2">
    <source>
        <dbReference type="EMBL" id="SVD63563.1"/>
    </source>
</evidence>
<gene>
    <name evidence="2" type="ORF">METZ01_LOCUS416417</name>
</gene>
<reference evidence="2" key="1">
    <citation type="submission" date="2018-05" db="EMBL/GenBank/DDBJ databases">
        <authorList>
            <person name="Lanie J.A."/>
            <person name="Ng W.-L."/>
            <person name="Kazmierczak K.M."/>
            <person name="Andrzejewski T.M."/>
            <person name="Davidsen T.M."/>
            <person name="Wayne K.J."/>
            <person name="Tettelin H."/>
            <person name="Glass J.I."/>
            <person name="Rusch D."/>
            <person name="Podicherti R."/>
            <person name="Tsui H.-C.T."/>
            <person name="Winkler M.E."/>
        </authorList>
    </citation>
    <scope>NUCLEOTIDE SEQUENCE</scope>
</reference>
<proteinExistence type="predicted"/>
<keyword evidence="1" id="KW-1133">Transmembrane helix</keyword>
<accession>A0A382WXX0</accession>
<protein>
    <submittedName>
        <fullName evidence="2">Uncharacterized protein</fullName>
    </submittedName>
</protein>
<name>A0A382WXX0_9ZZZZ</name>
<sequence length="66" mass="7513">MEEQSEGLDVKKIVGGFLLIFGIIDFGGTWVGFEIWWDLLGIWLPDILYYTSPFIEIGIGVYLLKS</sequence>
<dbReference type="EMBL" id="UINC01163314">
    <property type="protein sequence ID" value="SVD63563.1"/>
    <property type="molecule type" value="Genomic_DNA"/>
</dbReference>
<organism evidence="2">
    <name type="scientific">marine metagenome</name>
    <dbReference type="NCBI Taxonomy" id="408172"/>
    <lineage>
        <taxon>unclassified sequences</taxon>
        <taxon>metagenomes</taxon>
        <taxon>ecological metagenomes</taxon>
    </lineage>
</organism>
<dbReference type="AlphaFoldDB" id="A0A382WXX0"/>
<feature type="transmembrane region" description="Helical" evidence="1">
    <location>
        <begin position="12"/>
        <end position="35"/>
    </location>
</feature>
<evidence type="ECO:0000256" key="1">
    <source>
        <dbReference type="SAM" id="Phobius"/>
    </source>
</evidence>